<sequence>MPAVALYARYSSDHQRDASIEDQLRLCRERAAHEGWPIADSYSDRSISGASLMRPGIQALMQDAQAGRFQVVLAESLDRISRDQEDIAGVYKRLTFAGVRMVTLSEGDISELHIGLKGTMGALYLKDLADKTRRGLRGRVQDGKSGGGNSYGYRVVHRTGPDGTPERGERAIEPTEAAVVRRIFTYYAVGKSPTQIVHELNAEGVPGPRGKAWGPSTLFGNAKRGNGVLNNELYIGRLVWNRQRFLKDPTTGKRVARPNPPEQWVTQDVPELRIVDDALWTKVKERQTAIRARYVKDDGNALTARRRTRYLFSGLIKCGECGGGYSMVYRDLFGCSTYKNKGTCTNALRVRRQELEARVLAAMRDKLMDPSLFRAFCEEFTRELNRLRMDASAGIAAKQAELEKVERGIHKIVEAIKEGYRTPGMKDELFALEDRKAKLTEDLAHAATPPALLHPNMAQQYRKRIDGLFTALQDERTRLEAGDDVRALVGRIVVSPDQDGRAALWLEGDLAGILSLASGTKTPAASSDGRVLTSVVAWVGFEPTTFRL</sequence>
<proteinExistence type="predicted"/>
<feature type="region of interest" description="Disordered" evidence="1">
    <location>
        <begin position="138"/>
        <end position="171"/>
    </location>
</feature>
<feature type="domain" description="Resolvase/invertase-type recombinase catalytic" evidence="2">
    <location>
        <begin position="3"/>
        <end position="151"/>
    </location>
</feature>
<name>A0ABS1DNV0_9PROT</name>
<dbReference type="PANTHER" id="PTHR30461">
    <property type="entry name" value="DNA-INVERTASE FROM LAMBDOID PROPHAGE"/>
    <property type="match status" value="1"/>
</dbReference>
<dbReference type="Pfam" id="PF07508">
    <property type="entry name" value="Recombinase"/>
    <property type="match status" value="1"/>
</dbReference>
<protein>
    <submittedName>
        <fullName evidence="4">Resolvase</fullName>
    </submittedName>
</protein>
<organism evidence="4 5">
    <name type="scientific">Rhodovibrio sodomensis</name>
    <dbReference type="NCBI Taxonomy" id="1088"/>
    <lineage>
        <taxon>Bacteria</taxon>
        <taxon>Pseudomonadati</taxon>
        <taxon>Pseudomonadota</taxon>
        <taxon>Alphaproteobacteria</taxon>
        <taxon>Rhodospirillales</taxon>
        <taxon>Rhodovibrionaceae</taxon>
        <taxon>Rhodovibrio</taxon>
    </lineage>
</organism>
<feature type="domain" description="Recombinase" evidence="3">
    <location>
        <begin position="150"/>
        <end position="293"/>
    </location>
</feature>
<gene>
    <name evidence="4" type="ORF">CKO28_24550</name>
</gene>
<dbReference type="PROSITE" id="PS51737">
    <property type="entry name" value="RECOMBINASE_DNA_BIND"/>
    <property type="match status" value="1"/>
</dbReference>
<dbReference type="RefSeq" id="WP_200343748.1">
    <property type="nucleotide sequence ID" value="NZ_NRRL01000153.1"/>
</dbReference>
<dbReference type="Gene3D" id="3.40.50.1390">
    <property type="entry name" value="Resolvase, N-terminal catalytic domain"/>
    <property type="match status" value="1"/>
</dbReference>
<dbReference type="InterPro" id="IPR050639">
    <property type="entry name" value="SSR_resolvase"/>
</dbReference>
<dbReference type="CDD" id="cd00338">
    <property type="entry name" value="Ser_Recombinase"/>
    <property type="match status" value="1"/>
</dbReference>
<dbReference type="InterPro" id="IPR036162">
    <property type="entry name" value="Resolvase-like_N_sf"/>
</dbReference>
<comment type="caution">
    <text evidence="4">The sequence shown here is derived from an EMBL/GenBank/DDBJ whole genome shotgun (WGS) entry which is preliminary data.</text>
</comment>
<dbReference type="InterPro" id="IPR025827">
    <property type="entry name" value="Zn_ribbon_recom_dom"/>
</dbReference>
<accession>A0ABS1DNV0</accession>
<dbReference type="SMART" id="SM00857">
    <property type="entry name" value="Resolvase"/>
    <property type="match status" value="1"/>
</dbReference>
<dbReference type="Gene3D" id="3.90.1750.20">
    <property type="entry name" value="Putative Large Serine Recombinase, Chain B, Domain 2"/>
    <property type="match status" value="1"/>
</dbReference>
<evidence type="ECO:0000313" key="5">
    <source>
        <dbReference type="Proteomes" id="UP001296873"/>
    </source>
</evidence>
<evidence type="ECO:0000256" key="1">
    <source>
        <dbReference type="SAM" id="MobiDB-lite"/>
    </source>
</evidence>
<dbReference type="Proteomes" id="UP001296873">
    <property type="component" value="Unassembled WGS sequence"/>
</dbReference>
<dbReference type="Pfam" id="PF00239">
    <property type="entry name" value="Resolvase"/>
    <property type="match status" value="1"/>
</dbReference>
<evidence type="ECO:0000313" key="4">
    <source>
        <dbReference type="EMBL" id="MBK1671178.1"/>
    </source>
</evidence>
<dbReference type="InterPro" id="IPR006119">
    <property type="entry name" value="Resolv_N"/>
</dbReference>
<dbReference type="InterPro" id="IPR011109">
    <property type="entry name" value="DNA_bind_recombinase_dom"/>
</dbReference>
<keyword evidence="5" id="KW-1185">Reference proteome</keyword>
<evidence type="ECO:0000259" key="2">
    <source>
        <dbReference type="PROSITE" id="PS51736"/>
    </source>
</evidence>
<dbReference type="PANTHER" id="PTHR30461:SF23">
    <property type="entry name" value="DNA RECOMBINASE-RELATED"/>
    <property type="match status" value="1"/>
</dbReference>
<reference evidence="4 5" key="1">
    <citation type="journal article" date="2020" name="Microorganisms">
        <title>Osmotic Adaptation and Compatible Solute Biosynthesis of Phototrophic Bacteria as Revealed from Genome Analyses.</title>
        <authorList>
            <person name="Imhoff J.F."/>
            <person name="Rahn T."/>
            <person name="Kunzel S."/>
            <person name="Keller A."/>
            <person name="Neulinger S.C."/>
        </authorList>
    </citation>
    <scope>NUCLEOTIDE SEQUENCE [LARGE SCALE GENOMIC DNA]</scope>
    <source>
        <strain evidence="4 5">DSM 9895</strain>
    </source>
</reference>
<evidence type="ECO:0000259" key="3">
    <source>
        <dbReference type="PROSITE" id="PS51737"/>
    </source>
</evidence>
<dbReference type="EMBL" id="NRRL01000153">
    <property type="protein sequence ID" value="MBK1671178.1"/>
    <property type="molecule type" value="Genomic_DNA"/>
</dbReference>
<dbReference type="InterPro" id="IPR038109">
    <property type="entry name" value="DNA_bind_recomb_sf"/>
</dbReference>
<dbReference type="Pfam" id="PF13408">
    <property type="entry name" value="Zn_ribbon_recom"/>
    <property type="match status" value="1"/>
</dbReference>
<dbReference type="SUPFAM" id="SSF53041">
    <property type="entry name" value="Resolvase-like"/>
    <property type="match status" value="1"/>
</dbReference>
<dbReference type="PROSITE" id="PS51736">
    <property type="entry name" value="RECOMBINASES_3"/>
    <property type="match status" value="1"/>
</dbReference>